<dbReference type="AlphaFoldDB" id="A0A1L9QKS7"/>
<dbReference type="STRING" id="1925591.BI308_22855"/>
<name>A0A1L9QKS7_9CYAN</name>
<accession>A0A1L9QKS7</accession>
<dbReference type="Proteomes" id="UP000183940">
    <property type="component" value="Unassembled WGS sequence"/>
</dbReference>
<proteinExistence type="predicted"/>
<comment type="caution">
    <text evidence="1">The sequence shown here is derived from an EMBL/GenBank/DDBJ whole genome shotgun (WGS) entry which is preliminary data.</text>
</comment>
<sequence length="80" mass="9280">MESGGLLMKSKFDEMSIKELRTYVLDHRDDMEALDTLVSRRSPDSEATWYPAPLTPETIKITEEAIKKRIKEVDNHKKQS</sequence>
<evidence type="ECO:0000313" key="2">
    <source>
        <dbReference type="Proteomes" id="UP000183940"/>
    </source>
</evidence>
<protein>
    <submittedName>
        <fullName evidence="1">Uncharacterized protein</fullName>
    </submittedName>
</protein>
<dbReference type="InterPro" id="IPR054053">
    <property type="entry name" value="DUF6887"/>
</dbReference>
<keyword evidence="2" id="KW-1185">Reference proteome</keyword>
<reference evidence="1" key="1">
    <citation type="submission" date="2016-10" db="EMBL/GenBank/DDBJ databases">
        <title>CRISPR-Cas defence system in Roseofilum reptotaenium: evidence of a bacteriophage-cyanobacterium arms race in the coral black band disease.</title>
        <authorList>
            <person name="Buerger P."/>
            <person name="Wood-Charlson E.M."/>
            <person name="Weynberg K.D."/>
            <person name="Willis B."/>
            <person name="Van Oppen M.J."/>
        </authorList>
    </citation>
    <scope>NUCLEOTIDE SEQUENCE [LARGE SCALE GENOMIC DNA]</scope>
    <source>
        <strain evidence="1">AO1-A</strain>
    </source>
</reference>
<dbReference type="EMBL" id="MLAW01000059">
    <property type="protein sequence ID" value="OJJ17402.1"/>
    <property type="molecule type" value="Genomic_DNA"/>
</dbReference>
<gene>
    <name evidence="1" type="ORF">BI308_22855</name>
</gene>
<organism evidence="1 2">
    <name type="scientific">Roseofilum reptotaenium AO1-A</name>
    <dbReference type="NCBI Taxonomy" id="1925591"/>
    <lineage>
        <taxon>Bacteria</taxon>
        <taxon>Bacillati</taxon>
        <taxon>Cyanobacteriota</taxon>
        <taxon>Cyanophyceae</taxon>
        <taxon>Desertifilales</taxon>
        <taxon>Desertifilaceae</taxon>
        <taxon>Roseofilum</taxon>
    </lineage>
</organism>
<evidence type="ECO:0000313" key="1">
    <source>
        <dbReference type="EMBL" id="OJJ17402.1"/>
    </source>
</evidence>
<dbReference type="Pfam" id="PF21826">
    <property type="entry name" value="DUF6887"/>
    <property type="match status" value="1"/>
</dbReference>